<sequence length="227" mass="24655">MKKLFAIALSVLLLAGCASTPKECPPCATPDASEPTTAAPAPLPEPRDTTKTYKPSKDAADEACTAEVWATGCSSINVDNLTEYLGRDDVLYIDLRDYNDYAKKHLRNFEVIPYFALIFDEAAGTEGKPQLYGGTLDAPVATYEESAALLEAMFPKDKTIFLMCQSGGRVAQMMKLMNSLGYDMSKVYNVGGMGQFTDSKFAPYTTDNAEIVLEATYSFEGLTPATK</sequence>
<accession>A0A412FN48</accession>
<name>A0A412FN48_9FIRM</name>
<dbReference type="RefSeq" id="WP_006058183.1">
    <property type="nucleotide sequence ID" value="NZ_CABJCV010000023.1"/>
</dbReference>
<dbReference type="SMART" id="SM00450">
    <property type="entry name" value="RHOD"/>
    <property type="match status" value="1"/>
</dbReference>
<dbReference type="Gene3D" id="3.40.250.10">
    <property type="entry name" value="Rhodanese-like domain"/>
    <property type="match status" value="1"/>
</dbReference>
<dbReference type="PROSITE" id="PS50206">
    <property type="entry name" value="RHODANESE_3"/>
    <property type="match status" value="1"/>
</dbReference>
<evidence type="ECO:0000313" key="4">
    <source>
        <dbReference type="EMBL" id="RGR69587.1"/>
    </source>
</evidence>
<comment type="caution">
    <text evidence="4">The sequence shown here is derived from an EMBL/GenBank/DDBJ whole genome shotgun (WGS) entry which is preliminary data.</text>
</comment>
<dbReference type="PROSITE" id="PS51257">
    <property type="entry name" value="PROKAR_LIPOPROTEIN"/>
    <property type="match status" value="1"/>
</dbReference>
<dbReference type="InterPro" id="IPR036873">
    <property type="entry name" value="Rhodanese-like_dom_sf"/>
</dbReference>
<dbReference type="CDD" id="cd00158">
    <property type="entry name" value="RHOD"/>
    <property type="match status" value="1"/>
</dbReference>
<feature type="domain" description="Rhodanese" evidence="3">
    <location>
        <begin position="86"/>
        <end position="205"/>
    </location>
</feature>
<feature type="signal peptide" evidence="2">
    <location>
        <begin position="1"/>
        <end position="24"/>
    </location>
</feature>
<keyword evidence="2" id="KW-0732">Signal</keyword>
<dbReference type="InterPro" id="IPR001763">
    <property type="entry name" value="Rhodanese-like_dom"/>
</dbReference>
<reference evidence="4 5" key="1">
    <citation type="submission" date="2018-08" db="EMBL/GenBank/DDBJ databases">
        <title>A genome reference for cultivated species of the human gut microbiota.</title>
        <authorList>
            <person name="Zou Y."/>
            <person name="Xue W."/>
            <person name="Luo G."/>
        </authorList>
    </citation>
    <scope>NUCLEOTIDE SEQUENCE [LARGE SCALE GENOMIC DNA]</scope>
    <source>
        <strain evidence="4 5">AF24-29</strain>
    </source>
</reference>
<feature type="compositionally biased region" description="Basic and acidic residues" evidence="1">
    <location>
        <begin position="45"/>
        <end position="57"/>
    </location>
</feature>
<feature type="region of interest" description="Disordered" evidence="1">
    <location>
        <begin position="25"/>
        <end position="57"/>
    </location>
</feature>
<dbReference type="AlphaFoldDB" id="A0A412FN48"/>
<evidence type="ECO:0000256" key="1">
    <source>
        <dbReference type="SAM" id="MobiDB-lite"/>
    </source>
</evidence>
<evidence type="ECO:0000259" key="3">
    <source>
        <dbReference type="PROSITE" id="PS50206"/>
    </source>
</evidence>
<dbReference type="Proteomes" id="UP000284178">
    <property type="component" value="Unassembled WGS sequence"/>
</dbReference>
<feature type="compositionally biased region" description="Low complexity" evidence="1">
    <location>
        <begin position="29"/>
        <end position="40"/>
    </location>
</feature>
<dbReference type="SUPFAM" id="SSF52821">
    <property type="entry name" value="Rhodanese/Cell cycle control phosphatase"/>
    <property type="match status" value="1"/>
</dbReference>
<dbReference type="Pfam" id="PF00581">
    <property type="entry name" value="Rhodanese"/>
    <property type="match status" value="1"/>
</dbReference>
<feature type="chain" id="PRO_5038862993" description="Rhodanese domain-containing protein" evidence="2">
    <location>
        <begin position="25"/>
        <end position="227"/>
    </location>
</feature>
<organism evidence="4 5">
    <name type="scientific">Holdemania filiformis</name>
    <dbReference type="NCBI Taxonomy" id="61171"/>
    <lineage>
        <taxon>Bacteria</taxon>
        <taxon>Bacillati</taxon>
        <taxon>Bacillota</taxon>
        <taxon>Erysipelotrichia</taxon>
        <taxon>Erysipelotrichales</taxon>
        <taxon>Erysipelotrichaceae</taxon>
        <taxon>Holdemania</taxon>
    </lineage>
</organism>
<gene>
    <name evidence="4" type="ORF">DWY25_14920</name>
</gene>
<evidence type="ECO:0000313" key="5">
    <source>
        <dbReference type="Proteomes" id="UP000284178"/>
    </source>
</evidence>
<evidence type="ECO:0000256" key="2">
    <source>
        <dbReference type="SAM" id="SignalP"/>
    </source>
</evidence>
<dbReference type="GeneID" id="83016693"/>
<proteinExistence type="predicted"/>
<keyword evidence="5" id="KW-1185">Reference proteome</keyword>
<protein>
    <recommendedName>
        <fullName evidence="3">Rhodanese domain-containing protein</fullName>
    </recommendedName>
</protein>
<dbReference type="EMBL" id="QRUP01000023">
    <property type="protein sequence ID" value="RGR69587.1"/>
    <property type="molecule type" value="Genomic_DNA"/>
</dbReference>